<comment type="similarity">
    <text evidence="1 2">Belongs to the UPF0301 (AlgH) family.</text>
</comment>
<dbReference type="EMBL" id="JARVII010000030">
    <property type="protein sequence ID" value="MDG9700306.1"/>
    <property type="molecule type" value="Genomic_DNA"/>
</dbReference>
<evidence type="ECO:0000256" key="2">
    <source>
        <dbReference type="HAMAP-Rule" id="MF_00758"/>
    </source>
</evidence>
<dbReference type="InterPro" id="IPR003774">
    <property type="entry name" value="AlgH-like"/>
</dbReference>
<organism evidence="3 4">
    <name type="scientific">Ottowia cancrivicina</name>
    <dbReference type="NCBI Taxonomy" id="3040346"/>
    <lineage>
        <taxon>Bacteria</taxon>
        <taxon>Pseudomonadati</taxon>
        <taxon>Pseudomonadota</taxon>
        <taxon>Betaproteobacteria</taxon>
        <taxon>Burkholderiales</taxon>
        <taxon>Comamonadaceae</taxon>
        <taxon>Ottowia</taxon>
    </lineage>
</organism>
<accession>A0AAW6RNU7</accession>
<dbReference type="RefSeq" id="WP_279525050.1">
    <property type="nucleotide sequence ID" value="NZ_JARVII010000030.1"/>
</dbReference>
<dbReference type="SUPFAM" id="SSF143456">
    <property type="entry name" value="VC0467-like"/>
    <property type="match status" value="1"/>
</dbReference>
<dbReference type="GO" id="GO:0005829">
    <property type="term" value="C:cytosol"/>
    <property type="evidence" value="ECO:0007669"/>
    <property type="project" value="TreeGrafter"/>
</dbReference>
<keyword evidence="4" id="KW-1185">Reference proteome</keyword>
<evidence type="ECO:0000313" key="4">
    <source>
        <dbReference type="Proteomes" id="UP001237156"/>
    </source>
</evidence>
<dbReference type="Gene3D" id="3.40.1740.10">
    <property type="entry name" value="VC0467-like"/>
    <property type="match status" value="1"/>
</dbReference>
<reference evidence="3 4" key="1">
    <citation type="submission" date="2023-04" db="EMBL/GenBank/DDBJ databases">
        <title>Ottowia paracancer sp. nov., isolated from human stomach.</title>
        <authorList>
            <person name="Song Y."/>
        </authorList>
    </citation>
    <scope>NUCLEOTIDE SEQUENCE [LARGE SCALE GENOMIC DNA]</scope>
    <source>
        <strain evidence="3 4">10c7w1</strain>
    </source>
</reference>
<dbReference type="PANTHER" id="PTHR30327">
    <property type="entry name" value="UNCHARACTERIZED PROTEIN YQGE"/>
    <property type="match status" value="1"/>
</dbReference>
<dbReference type="Proteomes" id="UP001237156">
    <property type="component" value="Unassembled WGS sequence"/>
</dbReference>
<dbReference type="AlphaFoldDB" id="A0AAW6RNU7"/>
<dbReference type="Pfam" id="PF02622">
    <property type="entry name" value="DUF179"/>
    <property type="match status" value="1"/>
</dbReference>
<dbReference type="PANTHER" id="PTHR30327:SF1">
    <property type="entry name" value="UPF0301 PROTEIN YQGE"/>
    <property type="match status" value="1"/>
</dbReference>
<dbReference type="HAMAP" id="MF_00758">
    <property type="entry name" value="UPF0301"/>
    <property type="match status" value="1"/>
</dbReference>
<gene>
    <name evidence="3" type="ORF">QB898_11410</name>
</gene>
<dbReference type="NCBIfam" id="NF001266">
    <property type="entry name" value="PRK00228.1-1"/>
    <property type="match status" value="1"/>
</dbReference>
<name>A0AAW6RNU7_9BURK</name>
<protein>
    <recommendedName>
        <fullName evidence="2">UPF0301 protein QB898_11410</fullName>
    </recommendedName>
</protein>
<evidence type="ECO:0000256" key="1">
    <source>
        <dbReference type="ARBA" id="ARBA00009600"/>
    </source>
</evidence>
<comment type="caution">
    <text evidence="3">The sequence shown here is derived from an EMBL/GenBank/DDBJ whole genome shotgun (WGS) entry which is preliminary data.</text>
</comment>
<sequence length="200" mass="21612">MPDDAPQSFNLTNHFLIAMPGMEDRFFSRSVVYVCEHSAKGALGLVVNKPGDVTLSDLFEQLDLPLPSTGMGARQVYMGGPVQTERGFVLHDPVRADELKADETAYSSTLIVPGGLEMTVSRDVLEAVSLGGGPRRLMVMLGYSAWDEGQLESEMADNSWLTVQATPDIIFDAPAEQRYEQALGLLGLQAWSITPGAGHA</sequence>
<evidence type="ECO:0000313" key="3">
    <source>
        <dbReference type="EMBL" id="MDG9700306.1"/>
    </source>
</evidence>
<proteinExistence type="inferred from homology"/>